<accession>A0ABM5JS46</accession>
<dbReference type="RefSeq" id="XP_050500763.1">
    <property type="nucleotide sequence ID" value="XM_050644806.1"/>
</dbReference>
<sequence length="145" mass="17249">MASCSKQQENNYSEMDREDSLERVKKITRMELYTIIKDFKGNKIEEKFSLLEERVAQLTLCPSERRSVLTRSLKYFKTSFKKRWSAARNTDRRFLETIWNGLMYHWNYLLGPTKQAAQQKNLENCVIEVSVEEQKIYGTGYLLMN</sequence>
<reference evidence="1" key="1">
    <citation type="submission" date="2025-05" db="UniProtKB">
        <authorList>
            <consortium name="EnsemblMetazoa"/>
        </authorList>
    </citation>
    <scope>IDENTIFICATION</scope>
</reference>
<dbReference type="GeneID" id="126880756"/>
<evidence type="ECO:0000313" key="2">
    <source>
        <dbReference type="Proteomes" id="UP001652700"/>
    </source>
</evidence>
<proteinExistence type="predicted"/>
<dbReference type="Proteomes" id="UP001652700">
    <property type="component" value="Unplaced"/>
</dbReference>
<evidence type="ECO:0000313" key="1">
    <source>
        <dbReference type="EnsemblMetazoa" id="XP_050500763.1"/>
    </source>
</evidence>
<organism evidence="1 2">
    <name type="scientific">Diabrotica virgifera virgifera</name>
    <name type="common">western corn rootworm</name>
    <dbReference type="NCBI Taxonomy" id="50390"/>
    <lineage>
        <taxon>Eukaryota</taxon>
        <taxon>Metazoa</taxon>
        <taxon>Ecdysozoa</taxon>
        <taxon>Arthropoda</taxon>
        <taxon>Hexapoda</taxon>
        <taxon>Insecta</taxon>
        <taxon>Pterygota</taxon>
        <taxon>Neoptera</taxon>
        <taxon>Endopterygota</taxon>
        <taxon>Coleoptera</taxon>
        <taxon>Polyphaga</taxon>
        <taxon>Cucujiformia</taxon>
        <taxon>Chrysomeloidea</taxon>
        <taxon>Chrysomelidae</taxon>
        <taxon>Galerucinae</taxon>
        <taxon>Diabroticina</taxon>
        <taxon>Diabroticites</taxon>
        <taxon>Diabrotica</taxon>
    </lineage>
</organism>
<protein>
    <submittedName>
        <fullName evidence="1">Uncharacterized protein</fullName>
    </submittedName>
</protein>
<dbReference type="EnsemblMetazoa" id="XM_050644806.1">
    <property type="protein sequence ID" value="XP_050500763.1"/>
    <property type="gene ID" value="LOC126880756"/>
</dbReference>
<name>A0ABM5JS46_DIAVI</name>
<keyword evidence="2" id="KW-1185">Reference proteome</keyword>